<dbReference type="OrthoDB" id="3191258at2"/>
<name>A0A0S2LZ21_9MICC</name>
<evidence type="ECO:0000259" key="1">
    <source>
        <dbReference type="Pfam" id="PF13460"/>
    </source>
</evidence>
<dbReference type="InterPro" id="IPR036291">
    <property type="entry name" value="NAD(P)-bd_dom_sf"/>
</dbReference>
<protein>
    <submittedName>
        <fullName evidence="2">NAD-dependent epimerase</fullName>
    </submittedName>
</protein>
<proteinExistence type="predicted"/>
<dbReference type="AlphaFoldDB" id="A0A0S2LZ21"/>
<dbReference type="GO" id="GO:0016646">
    <property type="term" value="F:oxidoreductase activity, acting on the CH-NH group of donors, NAD or NADP as acceptor"/>
    <property type="evidence" value="ECO:0007669"/>
    <property type="project" value="TreeGrafter"/>
</dbReference>
<reference evidence="3" key="1">
    <citation type="submission" date="2015-11" db="EMBL/GenBank/DDBJ databases">
        <authorList>
            <person name="Kumar R."/>
            <person name="Singh D."/>
            <person name="Swarnkar M.K."/>
            <person name="Singh A.K."/>
            <person name="Kumar S."/>
        </authorList>
    </citation>
    <scope>NUCLEOTIDE SEQUENCE [LARGE SCALE GENOMIC DNA]</scope>
    <source>
        <strain evidence="3">ERGS4:06</strain>
    </source>
</reference>
<dbReference type="SUPFAM" id="SSF51735">
    <property type="entry name" value="NAD(P)-binding Rossmann-fold domains"/>
    <property type="match status" value="1"/>
</dbReference>
<gene>
    <name evidence="2" type="ORF">AS189_08755</name>
</gene>
<dbReference type="Proteomes" id="UP000059574">
    <property type="component" value="Chromosome"/>
</dbReference>
<accession>A0A0S2LZ21</accession>
<evidence type="ECO:0000313" key="2">
    <source>
        <dbReference type="EMBL" id="ALO66566.1"/>
    </source>
</evidence>
<dbReference type="InterPro" id="IPR016040">
    <property type="entry name" value="NAD(P)-bd_dom"/>
</dbReference>
<dbReference type="Pfam" id="PF13460">
    <property type="entry name" value="NAD_binding_10"/>
    <property type="match status" value="1"/>
</dbReference>
<dbReference type="EMBL" id="CP013200">
    <property type="protein sequence ID" value="ALO66566.1"/>
    <property type="molecule type" value="Genomic_DNA"/>
</dbReference>
<dbReference type="InterPro" id="IPR051606">
    <property type="entry name" value="Polyketide_Oxido-like"/>
</dbReference>
<sequence>MAKIKVIGGTGYAGSNIVREGVKRGHEVTSLSRNLPANPVDGATYLTGSVLDTVFLAQSVADADVVIEALSPRGELEGKLEDVVAELLPLVAAAGARLGIIGGAGSLQVAPGGPLVMDTPGFPAEILPESRTAGRLLEMAKAASAELDWFYVSPAGGFGAFAPGEATGAYRTGGDVLLVDDAGNSNISGADFGLAVIDEVESAAHRNQRFTVAY</sequence>
<evidence type="ECO:0000313" key="3">
    <source>
        <dbReference type="Proteomes" id="UP000059574"/>
    </source>
</evidence>
<dbReference type="PANTHER" id="PTHR43355">
    <property type="entry name" value="FLAVIN REDUCTASE (NADPH)"/>
    <property type="match status" value="1"/>
</dbReference>
<dbReference type="PANTHER" id="PTHR43355:SF2">
    <property type="entry name" value="FLAVIN REDUCTASE (NADPH)"/>
    <property type="match status" value="1"/>
</dbReference>
<reference evidence="2 3" key="2">
    <citation type="journal article" date="2016" name="J. Biotechnol.">
        <title>Complete genome sequence of Arthrobacter alpinus ERGS4:06, a yellow pigmented bacterium tolerant to cold and radiations isolated from Sikkim Himalaya.</title>
        <authorList>
            <person name="Kumar R."/>
            <person name="Singh D."/>
            <person name="Swarnkar M.K."/>
            <person name="Singh A.K."/>
            <person name="Kumar S."/>
        </authorList>
    </citation>
    <scope>NUCLEOTIDE SEQUENCE [LARGE SCALE GENOMIC DNA]</scope>
    <source>
        <strain evidence="2 3">ERGS4:06</strain>
    </source>
</reference>
<dbReference type="Gene3D" id="3.40.50.720">
    <property type="entry name" value="NAD(P)-binding Rossmann-like Domain"/>
    <property type="match status" value="1"/>
</dbReference>
<dbReference type="RefSeq" id="WP_062287629.1">
    <property type="nucleotide sequence ID" value="NZ_CP013200.1"/>
</dbReference>
<organism evidence="2 3">
    <name type="scientific">Arthrobacter alpinus</name>
    <dbReference type="NCBI Taxonomy" id="656366"/>
    <lineage>
        <taxon>Bacteria</taxon>
        <taxon>Bacillati</taxon>
        <taxon>Actinomycetota</taxon>
        <taxon>Actinomycetes</taxon>
        <taxon>Micrococcales</taxon>
        <taxon>Micrococcaceae</taxon>
        <taxon>Arthrobacter</taxon>
    </lineage>
</organism>
<feature type="domain" description="NAD(P)-binding" evidence="1">
    <location>
        <begin position="8"/>
        <end position="174"/>
    </location>
</feature>